<reference evidence="1" key="1">
    <citation type="journal article" date="2016" name="Nat. Genet.">
        <title>A high-quality carrot genome assembly provides new insights into carotenoid accumulation and asterid genome evolution.</title>
        <authorList>
            <person name="Iorizzo M."/>
            <person name="Ellison S."/>
            <person name="Senalik D."/>
            <person name="Zeng P."/>
            <person name="Satapoomin P."/>
            <person name="Huang J."/>
            <person name="Bowman M."/>
            <person name="Iovene M."/>
            <person name="Sanseverino W."/>
            <person name="Cavagnaro P."/>
            <person name="Yildiz M."/>
            <person name="Macko-Podgorni A."/>
            <person name="Moranska E."/>
            <person name="Grzebelus E."/>
            <person name="Grzebelus D."/>
            <person name="Ashrafi H."/>
            <person name="Zheng Z."/>
            <person name="Cheng S."/>
            <person name="Spooner D."/>
            <person name="Van Deynze A."/>
            <person name="Simon P."/>
        </authorList>
    </citation>
    <scope>NUCLEOTIDE SEQUENCE [LARGE SCALE GENOMIC DNA]</scope>
    <source>
        <tissue evidence="1">Leaf</tissue>
    </source>
</reference>
<dbReference type="STRING" id="79200.A0A175YI26"/>
<protein>
    <submittedName>
        <fullName evidence="1">Uncharacterized protein</fullName>
    </submittedName>
</protein>
<evidence type="ECO:0000313" key="3">
    <source>
        <dbReference type="Proteomes" id="UP000077755"/>
    </source>
</evidence>
<evidence type="ECO:0000313" key="1">
    <source>
        <dbReference type="EMBL" id="KZM83344.1"/>
    </source>
</evidence>
<name>A0A175YI26_DAUCS</name>
<dbReference type="Proteomes" id="UP000077755">
    <property type="component" value="Chromosome 9"/>
</dbReference>
<organism evidence="1">
    <name type="scientific">Daucus carota subsp. sativus</name>
    <name type="common">Carrot</name>
    <dbReference type="NCBI Taxonomy" id="79200"/>
    <lineage>
        <taxon>Eukaryota</taxon>
        <taxon>Viridiplantae</taxon>
        <taxon>Streptophyta</taxon>
        <taxon>Embryophyta</taxon>
        <taxon>Tracheophyta</taxon>
        <taxon>Spermatophyta</taxon>
        <taxon>Magnoliopsida</taxon>
        <taxon>eudicotyledons</taxon>
        <taxon>Gunneridae</taxon>
        <taxon>Pentapetalae</taxon>
        <taxon>asterids</taxon>
        <taxon>campanulids</taxon>
        <taxon>Apiales</taxon>
        <taxon>Apiaceae</taxon>
        <taxon>Apioideae</taxon>
        <taxon>Scandiceae</taxon>
        <taxon>Daucinae</taxon>
        <taxon>Daucus</taxon>
        <taxon>Daucus sect. Daucus</taxon>
    </lineage>
</organism>
<keyword evidence="3" id="KW-1185">Reference proteome</keyword>
<sequence>MLSNLSYAHPFFPMSFLSKIRLQQEMLRYLSSRQMHQENDVPEFQKKAMTCFRIMSRSFIDPGKTEENILIRDELKDADVWKNITTLHDQVLYVYKLVVLGYGYKSEIDHSISLEMIVGA</sequence>
<dbReference type="Gramene" id="KZM83344">
    <property type="protein sequence ID" value="KZM83344"/>
    <property type="gene ID" value="DCAR_030913"/>
</dbReference>
<accession>A0A175YI26</accession>
<dbReference type="EMBL" id="LNRQ01000009">
    <property type="protein sequence ID" value="KZM83344.1"/>
    <property type="molecule type" value="Genomic_DNA"/>
</dbReference>
<evidence type="ECO:0000313" key="2">
    <source>
        <dbReference type="EMBL" id="WOH16323.1"/>
    </source>
</evidence>
<gene>
    <name evidence="1" type="ORF">DCAR_030913</name>
    <name evidence="2" type="ORF">DCAR_0935874</name>
</gene>
<reference evidence="2" key="2">
    <citation type="submission" date="2022-03" db="EMBL/GenBank/DDBJ databases">
        <title>Draft title - Genomic analysis of global carrot germplasm unveils the trajectory of domestication and the origin of high carotenoid orange carrot.</title>
        <authorList>
            <person name="Iorizzo M."/>
            <person name="Ellison S."/>
            <person name="Senalik D."/>
            <person name="Macko-Podgorni A."/>
            <person name="Grzebelus D."/>
            <person name="Bostan H."/>
            <person name="Rolling W."/>
            <person name="Curaba J."/>
            <person name="Simon P."/>
        </authorList>
    </citation>
    <scope>NUCLEOTIDE SEQUENCE</scope>
    <source>
        <tissue evidence="2">Leaf</tissue>
    </source>
</reference>
<proteinExistence type="predicted"/>
<dbReference type="EMBL" id="CP093351">
    <property type="protein sequence ID" value="WOH16323.1"/>
    <property type="molecule type" value="Genomic_DNA"/>
</dbReference>
<dbReference type="AlphaFoldDB" id="A0A175YI26"/>